<feature type="transmembrane region" description="Helical" evidence="1">
    <location>
        <begin position="85"/>
        <end position="107"/>
    </location>
</feature>
<dbReference type="RefSeq" id="WP_071010594.1">
    <property type="nucleotide sequence ID" value="NZ_CP017754.1"/>
</dbReference>
<name>A0ABN4TBZ7_9BURK</name>
<evidence type="ECO:0000313" key="2">
    <source>
        <dbReference type="EMBL" id="AOZ04692.1"/>
    </source>
</evidence>
<organism evidence="2 3">
    <name type="scientific">Cupriavidus malaysiensis</name>
    <dbReference type="NCBI Taxonomy" id="367825"/>
    <lineage>
        <taxon>Bacteria</taxon>
        <taxon>Pseudomonadati</taxon>
        <taxon>Pseudomonadota</taxon>
        <taxon>Betaproteobacteria</taxon>
        <taxon>Burkholderiales</taxon>
        <taxon>Burkholderiaceae</taxon>
        <taxon>Cupriavidus</taxon>
    </lineage>
</organism>
<protein>
    <recommendedName>
        <fullName evidence="4">Transmembrane protein</fullName>
    </recommendedName>
</protein>
<evidence type="ECO:0000313" key="3">
    <source>
        <dbReference type="Proteomes" id="UP000177515"/>
    </source>
</evidence>
<proteinExistence type="predicted"/>
<evidence type="ECO:0008006" key="4">
    <source>
        <dbReference type="Google" id="ProtNLM"/>
    </source>
</evidence>
<evidence type="ECO:0000256" key="1">
    <source>
        <dbReference type="SAM" id="Phobius"/>
    </source>
</evidence>
<sequence>MMKRAFLRVLLRALLRAFLFLVGLLLGLVFDMVVGVVERLAGTDVCRESCPPWLTSASLAVYVAMPLGWGVLLAIAGSKPRAGRVLLAWACASLLLMLALTWLLYLAQHPVR</sequence>
<gene>
    <name evidence="2" type="ORF">BKK80_01695</name>
</gene>
<dbReference type="EMBL" id="CP017754">
    <property type="protein sequence ID" value="AOZ04692.1"/>
    <property type="molecule type" value="Genomic_DNA"/>
</dbReference>
<keyword evidence="3" id="KW-1185">Reference proteome</keyword>
<accession>A0ABN4TBZ7</accession>
<keyword evidence="1" id="KW-0812">Transmembrane</keyword>
<reference evidence="2 3" key="1">
    <citation type="submission" date="2016-10" db="EMBL/GenBank/DDBJ databases">
        <title>Complete genome sequences of three Cupriavidus strains isolated from various Malaysian environments.</title>
        <authorList>
            <person name="Abdullah A.A.-A."/>
            <person name="Shafie N.A.H."/>
            <person name="Lau N.S."/>
        </authorList>
    </citation>
    <scope>NUCLEOTIDE SEQUENCE [LARGE SCALE GENOMIC DNA]</scope>
    <source>
        <strain evidence="2 3">USMAA1020</strain>
    </source>
</reference>
<dbReference type="Proteomes" id="UP000177515">
    <property type="component" value="Chromosome 1"/>
</dbReference>
<feature type="transmembrane region" description="Helical" evidence="1">
    <location>
        <begin position="59"/>
        <end position="78"/>
    </location>
</feature>
<keyword evidence="1" id="KW-1133">Transmembrane helix</keyword>
<keyword evidence="1" id="KW-0472">Membrane</keyword>